<dbReference type="EC" id="2.3.2.27" evidence="2"/>
<sequence length="118" mass="13523">MRKTCPVCRTSSDFISPSEHWVDKPQEKKKFIGNYNKKVFKSKPCRYSRQSRGVCPNGTECTYLHALPDGTEVEGNAYDSYGVLDQRTLWLQLSISIADVLQLFVRDMRLVSAERQSS</sequence>
<evidence type="ECO:0000256" key="4">
    <source>
        <dbReference type="ARBA" id="ARBA00022771"/>
    </source>
</evidence>
<keyword evidence="3 6" id="KW-0479">Metal-binding</keyword>
<dbReference type="GO" id="GO:0008270">
    <property type="term" value="F:zinc ion binding"/>
    <property type="evidence" value="ECO:0007669"/>
    <property type="project" value="UniProtKB-KW"/>
</dbReference>
<dbReference type="PROSITE" id="PS50103">
    <property type="entry name" value="ZF_C3H1"/>
    <property type="match status" value="1"/>
</dbReference>
<keyword evidence="5 6" id="KW-0862">Zinc</keyword>
<dbReference type="GO" id="GO:0000209">
    <property type="term" value="P:protein polyubiquitination"/>
    <property type="evidence" value="ECO:0007669"/>
    <property type="project" value="InterPro"/>
</dbReference>
<dbReference type="EMBL" id="BMAT01001913">
    <property type="protein sequence ID" value="GFR95357.1"/>
    <property type="molecule type" value="Genomic_DNA"/>
</dbReference>
<dbReference type="InterPro" id="IPR000571">
    <property type="entry name" value="Znf_CCCH"/>
</dbReference>
<evidence type="ECO:0000256" key="2">
    <source>
        <dbReference type="ARBA" id="ARBA00012483"/>
    </source>
</evidence>
<protein>
    <recommendedName>
        <fullName evidence="2">RING-type E3 ubiquitin transferase</fullName>
        <ecNumber evidence="2">2.3.2.27</ecNumber>
    </recommendedName>
</protein>
<dbReference type="InterPro" id="IPR036855">
    <property type="entry name" value="Znf_CCCH_sf"/>
</dbReference>
<dbReference type="GO" id="GO:0061630">
    <property type="term" value="F:ubiquitin protein ligase activity"/>
    <property type="evidence" value="ECO:0007669"/>
    <property type="project" value="UniProtKB-EC"/>
</dbReference>
<comment type="caution">
    <text evidence="8">The sequence shown here is derived from an EMBL/GenBank/DDBJ whole genome shotgun (WGS) entry which is preliminary data.</text>
</comment>
<reference evidence="8 9" key="1">
    <citation type="journal article" date="2021" name="Elife">
        <title>Chloroplast acquisition without the gene transfer in kleptoplastic sea slugs, Plakobranchus ocellatus.</title>
        <authorList>
            <person name="Maeda T."/>
            <person name="Takahashi S."/>
            <person name="Yoshida T."/>
            <person name="Shimamura S."/>
            <person name="Takaki Y."/>
            <person name="Nagai Y."/>
            <person name="Toyoda A."/>
            <person name="Suzuki Y."/>
            <person name="Arimoto A."/>
            <person name="Ishii H."/>
            <person name="Satoh N."/>
            <person name="Nishiyama T."/>
            <person name="Hasebe M."/>
            <person name="Maruyama T."/>
            <person name="Minagawa J."/>
            <person name="Obokata J."/>
            <person name="Shigenobu S."/>
        </authorList>
    </citation>
    <scope>NUCLEOTIDE SEQUENCE [LARGE SCALE GENOMIC DNA]</scope>
</reference>
<dbReference type="PANTHER" id="PTHR11224">
    <property type="entry name" value="MAKORIN-RELATED"/>
    <property type="match status" value="1"/>
</dbReference>
<dbReference type="PANTHER" id="PTHR11224:SF10">
    <property type="entry name" value="IP09428P-RELATED"/>
    <property type="match status" value="1"/>
</dbReference>
<feature type="zinc finger region" description="C3H1-type" evidence="6">
    <location>
        <begin position="40"/>
        <end position="68"/>
    </location>
</feature>
<proteinExistence type="predicted"/>
<dbReference type="InterPro" id="IPR045072">
    <property type="entry name" value="MKRN-like"/>
</dbReference>
<dbReference type="SUPFAM" id="SSF90229">
    <property type="entry name" value="CCCH zinc finger"/>
    <property type="match status" value="1"/>
</dbReference>
<dbReference type="AlphaFoldDB" id="A0AAV4HD29"/>
<name>A0AAV4HD29_9GAST</name>
<accession>A0AAV4HD29</accession>
<evidence type="ECO:0000256" key="3">
    <source>
        <dbReference type="ARBA" id="ARBA00022723"/>
    </source>
</evidence>
<evidence type="ECO:0000256" key="5">
    <source>
        <dbReference type="ARBA" id="ARBA00022833"/>
    </source>
</evidence>
<keyword evidence="9" id="KW-1185">Reference proteome</keyword>
<evidence type="ECO:0000259" key="7">
    <source>
        <dbReference type="PROSITE" id="PS50103"/>
    </source>
</evidence>
<evidence type="ECO:0000313" key="9">
    <source>
        <dbReference type="Proteomes" id="UP000762676"/>
    </source>
</evidence>
<comment type="catalytic activity">
    <reaction evidence="1">
        <text>S-ubiquitinyl-[E2 ubiquitin-conjugating enzyme]-L-cysteine + [acceptor protein]-L-lysine = [E2 ubiquitin-conjugating enzyme]-L-cysteine + N(6)-ubiquitinyl-[acceptor protein]-L-lysine.</text>
        <dbReference type="EC" id="2.3.2.27"/>
    </reaction>
</comment>
<dbReference type="Proteomes" id="UP000762676">
    <property type="component" value="Unassembled WGS sequence"/>
</dbReference>
<evidence type="ECO:0000256" key="6">
    <source>
        <dbReference type="PROSITE-ProRule" id="PRU00723"/>
    </source>
</evidence>
<feature type="domain" description="C3H1-type" evidence="7">
    <location>
        <begin position="40"/>
        <end position="68"/>
    </location>
</feature>
<organism evidence="8 9">
    <name type="scientific">Elysia marginata</name>
    <dbReference type="NCBI Taxonomy" id="1093978"/>
    <lineage>
        <taxon>Eukaryota</taxon>
        <taxon>Metazoa</taxon>
        <taxon>Spiralia</taxon>
        <taxon>Lophotrochozoa</taxon>
        <taxon>Mollusca</taxon>
        <taxon>Gastropoda</taxon>
        <taxon>Heterobranchia</taxon>
        <taxon>Euthyneura</taxon>
        <taxon>Panpulmonata</taxon>
        <taxon>Sacoglossa</taxon>
        <taxon>Placobranchoidea</taxon>
        <taxon>Plakobranchidae</taxon>
        <taxon>Elysia</taxon>
    </lineage>
</organism>
<evidence type="ECO:0000313" key="8">
    <source>
        <dbReference type="EMBL" id="GFR95357.1"/>
    </source>
</evidence>
<evidence type="ECO:0000256" key="1">
    <source>
        <dbReference type="ARBA" id="ARBA00000900"/>
    </source>
</evidence>
<gene>
    <name evidence="8" type="ORF">ElyMa_000942000</name>
</gene>
<keyword evidence="4 6" id="KW-0863">Zinc-finger</keyword>